<dbReference type="EMBL" id="JYDQ01000046">
    <property type="protein sequence ID" value="KRY18474.1"/>
    <property type="molecule type" value="Genomic_DNA"/>
</dbReference>
<comment type="similarity">
    <text evidence="2 6">Belongs to the RPF2 family.</text>
</comment>
<feature type="compositionally biased region" description="Basic residues" evidence="7">
    <location>
        <begin position="314"/>
        <end position="326"/>
    </location>
</feature>
<evidence type="ECO:0000256" key="1">
    <source>
        <dbReference type="ARBA" id="ARBA00004604"/>
    </source>
</evidence>
<dbReference type="PANTHER" id="PTHR12728:SF0">
    <property type="entry name" value="RIBOSOME PRODUCTION FACTOR 2 HOMOLOG"/>
    <property type="match status" value="1"/>
</dbReference>
<evidence type="ECO:0000313" key="10">
    <source>
        <dbReference type="Proteomes" id="UP000054783"/>
    </source>
</evidence>
<evidence type="ECO:0000256" key="5">
    <source>
        <dbReference type="ARBA" id="ARBA00030889"/>
    </source>
</evidence>
<organism evidence="9 10">
    <name type="scientific">Trichinella patagoniensis</name>
    <dbReference type="NCBI Taxonomy" id="990121"/>
    <lineage>
        <taxon>Eukaryota</taxon>
        <taxon>Metazoa</taxon>
        <taxon>Ecdysozoa</taxon>
        <taxon>Nematoda</taxon>
        <taxon>Enoplea</taxon>
        <taxon>Dorylaimia</taxon>
        <taxon>Trichinellida</taxon>
        <taxon>Trichinellidae</taxon>
        <taxon>Trichinella</taxon>
    </lineage>
</organism>
<evidence type="ECO:0000256" key="6">
    <source>
        <dbReference type="RuleBase" id="RU367086"/>
    </source>
</evidence>
<evidence type="ECO:0000256" key="7">
    <source>
        <dbReference type="SAM" id="MobiDB-lite"/>
    </source>
</evidence>
<evidence type="ECO:0000259" key="8">
    <source>
        <dbReference type="PROSITE" id="PS50833"/>
    </source>
</evidence>
<sequence>LERIKSDNQLHQIQINSLLQEANNLRGIYYPMLLGKPEKGHLKRQPKTQAGKRYLANRAPKLIENNKKTIFIRGPHTKKITEECLNNLCQLKKPDAVRLKNNQFRPFEDETPIERFCKKYDASLFCFASDTKKRPNNLILGRTYDFNVLDMFEFSIESFASIYAFKQCYVPLSTKPCLVFHGEEFQNDPVYSRLKSLLIGPSVKKLRLQGFEYTLSFTIFNDQILMRAYKNLLKRSGSRIPLIKLKPAGPSMNLVLRRHKLASDDLFRLACKIPKTVVPRKKKNIEHDVFGTKHGRVHMERQDLGLLKQKKMKAKRVNSRCLRTRHAPSSGSSSEVTSMLNIGSENEKMQHHRRRAAKVYQNSQLRCQNLVSNRNHNGASSATTSTNKHKTAPQNCKNSKVSSKIDFRTKQSPLNRSTSVVDNCSSNDGRSRTATMGSPTSRNLTVSRPANRIPSSTKNHLRPNGHNDCAIFKSQSLTSLTGQRNLPQTVPSTSIVELESAKQISQSEQHLAIDNSTVDDEHLKPDKSKLSLLTNHTEVEEFKRDPTTSKNVEEPVVEIFKQFNVEDRTNEETVDNNSRSDEDNTSVSVSATTKSNSIATSDSQDKSTVATNDTKIEVDSYLIPWLLDNVSMVVKYRLNTILLRDAICGTTSFVKDSGGENFEINDCTDKIP</sequence>
<feature type="non-terminal residue" evidence="9">
    <location>
        <position position="1"/>
    </location>
</feature>
<proteinExistence type="inferred from homology"/>
<feature type="compositionally biased region" description="Polar residues" evidence="7">
    <location>
        <begin position="410"/>
        <end position="458"/>
    </location>
</feature>
<comment type="caution">
    <text evidence="9">The sequence shown here is derived from an EMBL/GenBank/DDBJ whole genome shotgun (WGS) entry which is preliminary data.</text>
</comment>
<dbReference type="InterPro" id="IPR039770">
    <property type="entry name" value="Rpf2"/>
</dbReference>
<dbReference type="GO" id="GO:0019843">
    <property type="term" value="F:rRNA binding"/>
    <property type="evidence" value="ECO:0007669"/>
    <property type="project" value="UniProtKB-UniRule"/>
</dbReference>
<feature type="region of interest" description="Disordered" evidence="7">
    <location>
        <begin position="314"/>
        <end position="337"/>
    </location>
</feature>
<feature type="domain" description="Brix" evidence="8">
    <location>
        <begin position="67"/>
        <end position="265"/>
    </location>
</feature>
<name>A0A0V1A259_9BILA</name>
<dbReference type="STRING" id="990121.A0A0V1A259"/>
<protein>
    <recommendedName>
        <fullName evidence="3 6">Ribosome production factor 2 homolog</fullName>
    </recommendedName>
    <alternativeName>
        <fullName evidence="5 6">Ribosome biogenesis protein RPF2 homolog</fullName>
    </alternativeName>
</protein>
<feature type="compositionally biased region" description="Polar residues" evidence="7">
    <location>
        <begin position="585"/>
        <end position="609"/>
    </location>
</feature>
<evidence type="ECO:0000256" key="4">
    <source>
        <dbReference type="ARBA" id="ARBA00023242"/>
    </source>
</evidence>
<dbReference type="PANTHER" id="PTHR12728">
    <property type="entry name" value="BRIX DOMAIN CONTAINING PROTEIN"/>
    <property type="match status" value="1"/>
</dbReference>
<dbReference type="AlphaFoldDB" id="A0A0V1A259"/>
<keyword evidence="4 6" id="KW-0539">Nucleus</keyword>
<evidence type="ECO:0000256" key="2">
    <source>
        <dbReference type="ARBA" id="ARBA00010782"/>
    </source>
</evidence>
<dbReference type="GO" id="GO:0000027">
    <property type="term" value="P:ribosomal large subunit assembly"/>
    <property type="evidence" value="ECO:0007669"/>
    <property type="project" value="InterPro"/>
</dbReference>
<comment type="subcellular location">
    <subcellularLocation>
        <location evidence="1 6">Nucleus</location>
        <location evidence="1 6">Nucleolus</location>
    </subcellularLocation>
</comment>
<dbReference type="OrthoDB" id="407658at2759"/>
<evidence type="ECO:0000313" key="9">
    <source>
        <dbReference type="EMBL" id="KRY18474.1"/>
    </source>
</evidence>
<dbReference type="SMART" id="SM00879">
    <property type="entry name" value="Brix"/>
    <property type="match status" value="1"/>
</dbReference>
<feature type="region of interest" description="Disordered" evidence="7">
    <location>
        <begin position="568"/>
        <end position="609"/>
    </location>
</feature>
<dbReference type="InterPro" id="IPR007109">
    <property type="entry name" value="Brix"/>
</dbReference>
<dbReference type="Pfam" id="PF04427">
    <property type="entry name" value="Brix"/>
    <property type="match status" value="1"/>
</dbReference>
<feature type="compositionally biased region" description="Polar residues" evidence="7">
    <location>
        <begin position="327"/>
        <end position="337"/>
    </location>
</feature>
<reference evidence="9 10" key="1">
    <citation type="submission" date="2015-01" db="EMBL/GenBank/DDBJ databases">
        <title>Evolution of Trichinella species and genotypes.</title>
        <authorList>
            <person name="Korhonen P.K."/>
            <person name="Edoardo P."/>
            <person name="Giuseppe L.R."/>
            <person name="Gasser R.B."/>
        </authorList>
    </citation>
    <scope>NUCLEOTIDE SEQUENCE [LARGE SCALE GENOMIC DNA]</scope>
    <source>
        <strain evidence="9">ISS2496</strain>
    </source>
</reference>
<dbReference type="GO" id="GO:0005730">
    <property type="term" value="C:nucleolus"/>
    <property type="evidence" value="ECO:0007669"/>
    <property type="project" value="UniProtKB-SubCell"/>
</dbReference>
<accession>A0A0V1A259</accession>
<evidence type="ECO:0000256" key="3">
    <source>
        <dbReference type="ARBA" id="ARBA00020387"/>
    </source>
</evidence>
<gene>
    <name evidence="9" type="primary">Rpf2</name>
    <name evidence="9" type="ORF">T12_1456</name>
</gene>
<feature type="region of interest" description="Disordered" evidence="7">
    <location>
        <begin position="374"/>
        <end position="466"/>
    </location>
</feature>
<dbReference type="PROSITE" id="PS50833">
    <property type="entry name" value="BRIX"/>
    <property type="match status" value="1"/>
</dbReference>
<feature type="compositionally biased region" description="Polar residues" evidence="7">
    <location>
        <begin position="374"/>
        <end position="402"/>
    </location>
</feature>
<keyword evidence="10" id="KW-1185">Reference proteome</keyword>
<dbReference type="Proteomes" id="UP000054783">
    <property type="component" value="Unassembled WGS sequence"/>
</dbReference>
<dbReference type="GO" id="GO:0000463">
    <property type="term" value="P:maturation of LSU-rRNA from tricistronic rRNA transcript (SSU-rRNA, 5.8S rRNA, LSU-rRNA)"/>
    <property type="evidence" value="ECO:0007669"/>
    <property type="project" value="TreeGrafter"/>
</dbReference>